<accession>A0A852T2J8</accession>
<protein>
    <recommendedName>
        <fullName evidence="4">Ribbon-helix-helix protein, CopG family</fullName>
    </recommendedName>
</protein>
<dbReference type="AlphaFoldDB" id="A0A852T2J8"/>
<proteinExistence type="predicted"/>
<feature type="region of interest" description="Disordered" evidence="1">
    <location>
        <begin position="63"/>
        <end position="88"/>
    </location>
</feature>
<sequence>MSEADITAPTTLGPGRVPGGMPLKIHLDEPAYAALVRIAQHRRTTAARMVEDLVLHALSRAAAPPPVAGPITRPHTTYDDATQGFRRD</sequence>
<keyword evidence="3" id="KW-1185">Reference proteome</keyword>
<organism evidence="2 3">
    <name type="scientific">Leifsonia soli</name>
    <dbReference type="NCBI Taxonomy" id="582665"/>
    <lineage>
        <taxon>Bacteria</taxon>
        <taxon>Bacillati</taxon>
        <taxon>Actinomycetota</taxon>
        <taxon>Actinomycetes</taxon>
        <taxon>Micrococcales</taxon>
        <taxon>Microbacteriaceae</taxon>
        <taxon>Leifsonia</taxon>
    </lineage>
</organism>
<comment type="caution">
    <text evidence="2">The sequence shown here is derived from an EMBL/GenBank/DDBJ whole genome shotgun (WGS) entry which is preliminary data.</text>
</comment>
<evidence type="ECO:0008006" key="4">
    <source>
        <dbReference type="Google" id="ProtNLM"/>
    </source>
</evidence>
<gene>
    <name evidence="2" type="ORF">BJ963_002423</name>
</gene>
<dbReference type="EMBL" id="JACCBJ010000001">
    <property type="protein sequence ID" value="NYD74904.1"/>
    <property type="molecule type" value="Genomic_DNA"/>
</dbReference>
<evidence type="ECO:0000313" key="3">
    <source>
        <dbReference type="Proteomes" id="UP000589620"/>
    </source>
</evidence>
<evidence type="ECO:0000256" key="1">
    <source>
        <dbReference type="SAM" id="MobiDB-lite"/>
    </source>
</evidence>
<name>A0A852T2J8_9MICO</name>
<dbReference type="Proteomes" id="UP000589620">
    <property type="component" value="Unassembled WGS sequence"/>
</dbReference>
<evidence type="ECO:0000313" key="2">
    <source>
        <dbReference type="EMBL" id="NYD74904.1"/>
    </source>
</evidence>
<dbReference type="RefSeq" id="WP_179456941.1">
    <property type="nucleotide sequence ID" value="NZ_BAAAPX010000001.1"/>
</dbReference>
<reference evidence="2 3" key="1">
    <citation type="submission" date="2020-07" db="EMBL/GenBank/DDBJ databases">
        <title>Sequencing the genomes of 1000 actinobacteria strains.</title>
        <authorList>
            <person name="Klenk H.-P."/>
        </authorList>
    </citation>
    <scope>NUCLEOTIDE SEQUENCE [LARGE SCALE GENOMIC DNA]</scope>
    <source>
        <strain evidence="2 3">DSM 23871</strain>
    </source>
</reference>